<feature type="domain" description="Septin-type G" evidence="4">
    <location>
        <begin position="4"/>
        <end position="238"/>
    </location>
</feature>
<evidence type="ECO:0000256" key="3">
    <source>
        <dbReference type="SAM" id="MobiDB-lite"/>
    </source>
</evidence>
<keyword evidence="6" id="KW-1185">Reference proteome</keyword>
<dbReference type="PANTHER" id="PTHR18884">
    <property type="entry name" value="SEPTIN"/>
    <property type="match status" value="1"/>
</dbReference>
<name>A0AAD9R6Y6_ACRCE</name>
<feature type="compositionally biased region" description="Basic and acidic residues" evidence="3">
    <location>
        <begin position="18"/>
        <end position="27"/>
    </location>
</feature>
<dbReference type="SUPFAM" id="SSF52540">
    <property type="entry name" value="P-loop containing nucleoside triphosphate hydrolases"/>
    <property type="match status" value="1"/>
</dbReference>
<feature type="region of interest" description="Disordered" evidence="3">
    <location>
        <begin position="1"/>
        <end position="36"/>
    </location>
</feature>
<protein>
    <submittedName>
        <fullName evidence="5">Septin-2</fullName>
    </submittedName>
</protein>
<evidence type="ECO:0000259" key="4">
    <source>
        <dbReference type="PROSITE" id="PS51719"/>
    </source>
</evidence>
<evidence type="ECO:0000313" key="5">
    <source>
        <dbReference type="EMBL" id="KAK2574282.1"/>
    </source>
</evidence>
<evidence type="ECO:0000256" key="2">
    <source>
        <dbReference type="ARBA" id="ARBA00023134"/>
    </source>
</evidence>
<dbReference type="CDD" id="cd01850">
    <property type="entry name" value="CDC_Septin"/>
    <property type="match status" value="1"/>
</dbReference>
<feature type="compositionally biased region" description="Polar residues" evidence="3">
    <location>
        <begin position="1"/>
        <end position="17"/>
    </location>
</feature>
<dbReference type="PROSITE" id="PS51719">
    <property type="entry name" value="G_SEPTIN"/>
    <property type="match status" value="1"/>
</dbReference>
<dbReference type="Proteomes" id="UP001249851">
    <property type="component" value="Unassembled WGS sequence"/>
</dbReference>
<dbReference type="InterPro" id="IPR027417">
    <property type="entry name" value="P-loop_NTPase"/>
</dbReference>
<dbReference type="InterPro" id="IPR016491">
    <property type="entry name" value="Septin"/>
</dbReference>
<evidence type="ECO:0000256" key="1">
    <source>
        <dbReference type="ARBA" id="ARBA00022741"/>
    </source>
</evidence>
<proteinExistence type="predicted"/>
<feature type="region of interest" description="Disordered" evidence="3">
    <location>
        <begin position="235"/>
        <end position="265"/>
    </location>
</feature>
<dbReference type="Pfam" id="PF00735">
    <property type="entry name" value="Septin"/>
    <property type="match status" value="1"/>
</dbReference>
<keyword evidence="1" id="KW-0547">Nucleotide-binding</keyword>
<organism evidence="5 6">
    <name type="scientific">Acropora cervicornis</name>
    <name type="common">Staghorn coral</name>
    <dbReference type="NCBI Taxonomy" id="6130"/>
    <lineage>
        <taxon>Eukaryota</taxon>
        <taxon>Metazoa</taxon>
        <taxon>Cnidaria</taxon>
        <taxon>Anthozoa</taxon>
        <taxon>Hexacorallia</taxon>
        <taxon>Scleractinia</taxon>
        <taxon>Astrocoeniina</taxon>
        <taxon>Acroporidae</taxon>
        <taxon>Acropora</taxon>
    </lineage>
</organism>
<evidence type="ECO:0000313" key="6">
    <source>
        <dbReference type="Proteomes" id="UP001249851"/>
    </source>
</evidence>
<feature type="compositionally biased region" description="Basic and acidic residues" evidence="3">
    <location>
        <begin position="248"/>
        <end position="265"/>
    </location>
</feature>
<dbReference type="EMBL" id="JARQWQ010000001">
    <property type="protein sequence ID" value="KAK2574282.1"/>
    <property type="molecule type" value="Genomic_DNA"/>
</dbReference>
<reference evidence="5" key="2">
    <citation type="journal article" date="2023" name="Science">
        <title>Genomic signatures of disease resistance in endangered staghorn corals.</title>
        <authorList>
            <person name="Vollmer S.V."/>
            <person name="Selwyn J.D."/>
            <person name="Despard B.A."/>
            <person name="Roesel C.L."/>
        </authorList>
    </citation>
    <scope>NUCLEOTIDE SEQUENCE</scope>
    <source>
        <strain evidence="5">K2</strain>
    </source>
</reference>
<dbReference type="Gene3D" id="3.40.50.300">
    <property type="entry name" value="P-loop containing nucleotide triphosphate hydrolases"/>
    <property type="match status" value="1"/>
</dbReference>
<gene>
    <name evidence="5" type="ORF">P5673_000427</name>
</gene>
<reference evidence="5" key="1">
    <citation type="journal article" date="2023" name="G3 (Bethesda)">
        <title>Whole genome assembly and annotation of the endangered Caribbean coral Acropora cervicornis.</title>
        <authorList>
            <person name="Selwyn J.D."/>
            <person name="Vollmer S.V."/>
        </authorList>
    </citation>
    <scope>NUCLEOTIDE SEQUENCE</scope>
    <source>
        <strain evidence="5">K2</strain>
    </source>
</reference>
<keyword evidence="2" id="KW-0342">GTP-binding</keyword>
<dbReference type="AlphaFoldDB" id="A0AAD9R6Y6"/>
<accession>A0AAD9R6Y6</accession>
<dbReference type="InterPro" id="IPR030379">
    <property type="entry name" value="G_SEPTIN_dom"/>
</dbReference>
<comment type="caution">
    <text evidence="5">The sequence shown here is derived from an EMBL/GenBank/DDBJ whole genome shotgun (WGS) entry which is preliminary data.</text>
</comment>
<sequence length="288" mass="32957">MNVSSRTIRLKPSSGSDNGKESPKQEPEPGYVGFANLPNQVHRKSVKRDRIHQTVEIETNTVEIEEKGIRLRLTVVDTPGFADAVITNYVDEQYEAYLQDESGLNRRHIVDNRVHCCLYFVCPHGHGLKPIDIAFMKILHTKVNIVPVIAKADCLTKFEMQRLKRKASIPFAVIGSNSVAEIRGKQVRVRQYPWGVAEVENPDHCDFIMLRNITHMQDLKDVTQEVHYENYRAERLSRTEQGAPSPRRSIENMKRKSTAHDPSKLRRMQEMLAQMQKEMAKQKAAGAE</sequence>
<dbReference type="GO" id="GO:0005525">
    <property type="term" value="F:GTP binding"/>
    <property type="evidence" value="ECO:0007669"/>
    <property type="project" value="UniProtKB-KW"/>
</dbReference>
<dbReference type="PIRSF" id="PIRSF006698">
    <property type="entry name" value="Septin"/>
    <property type="match status" value="1"/>
</dbReference>